<reference evidence="1 2" key="1">
    <citation type="submission" date="2017-07" db="EMBL/GenBank/DDBJ databases">
        <title>Genome sequencing and assembly of Paenibacillus rigui.</title>
        <authorList>
            <person name="Mayilraj S."/>
        </authorList>
    </citation>
    <scope>NUCLEOTIDE SEQUENCE [LARGE SCALE GENOMIC DNA]</scope>
    <source>
        <strain evidence="1 2">JCM 16352</strain>
    </source>
</reference>
<dbReference type="EMBL" id="NMQW01000002">
    <property type="protein sequence ID" value="OXM87786.1"/>
    <property type="molecule type" value="Genomic_DNA"/>
</dbReference>
<keyword evidence="2" id="KW-1185">Reference proteome</keyword>
<name>A0A229UW70_9BACL</name>
<dbReference type="AlphaFoldDB" id="A0A229UW70"/>
<comment type="caution">
    <text evidence="1">The sequence shown here is derived from an EMBL/GenBank/DDBJ whole genome shotgun (WGS) entry which is preliminary data.</text>
</comment>
<protein>
    <submittedName>
        <fullName evidence="1">Uncharacterized protein</fullName>
    </submittedName>
</protein>
<accession>A0A229UW70</accession>
<organism evidence="1 2">
    <name type="scientific">Paenibacillus rigui</name>
    <dbReference type="NCBI Taxonomy" id="554312"/>
    <lineage>
        <taxon>Bacteria</taxon>
        <taxon>Bacillati</taxon>
        <taxon>Bacillota</taxon>
        <taxon>Bacilli</taxon>
        <taxon>Bacillales</taxon>
        <taxon>Paenibacillaceae</taxon>
        <taxon>Paenibacillus</taxon>
    </lineage>
</organism>
<proteinExistence type="predicted"/>
<sequence>MELMRINWVFLKAYYTRHSHKKGVRLGAITAEILSPMLLKMILRMQLYFVSIVLKENHEIQLVENEGTDDKLIV</sequence>
<evidence type="ECO:0000313" key="2">
    <source>
        <dbReference type="Proteomes" id="UP000215509"/>
    </source>
</evidence>
<evidence type="ECO:0000313" key="1">
    <source>
        <dbReference type="EMBL" id="OXM87786.1"/>
    </source>
</evidence>
<dbReference type="Proteomes" id="UP000215509">
    <property type="component" value="Unassembled WGS sequence"/>
</dbReference>
<gene>
    <name evidence="1" type="ORF">CF651_01330</name>
</gene>